<dbReference type="GO" id="GO:0005524">
    <property type="term" value="F:ATP binding"/>
    <property type="evidence" value="ECO:0007669"/>
    <property type="project" value="InterPro"/>
</dbReference>
<gene>
    <name evidence="3" type="primary">alaS_2</name>
    <name evidence="3" type="ORF">NCTC12998_04913</name>
</gene>
<evidence type="ECO:0000313" key="3">
    <source>
        <dbReference type="EMBL" id="VFS76913.1"/>
    </source>
</evidence>
<dbReference type="InterPro" id="IPR045864">
    <property type="entry name" value="aa-tRNA-synth_II/BPL/LPL"/>
</dbReference>
<evidence type="ECO:0000259" key="2">
    <source>
        <dbReference type="Pfam" id="PF01411"/>
    </source>
</evidence>
<evidence type="ECO:0000256" key="1">
    <source>
        <dbReference type="SAM" id="MobiDB-lite"/>
    </source>
</evidence>
<organism evidence="3 4">
    <name type="scientific">Raoultella planticola</name>
    <name type="common">Klebsiella planticola</name>
    <dbReference type="NCBI Taxonomy" id="575"/>
    <lineage>
        <taxon>Bacteria</taxon>
        <taxon>Pseudomonadati</taxon>
        <taxon>Pseudomonadota</taxon>
        <taxon>Gammaproteobacteria</taxon>
        <taxon>Enterobacterales</taxon>
        <taxon>Enterobacteriaceae</taxon>
        <taxon>Klebsiella/Raoultella group</taxon>
        <taxon>Raoultella</taxon>
    </lineage>
</organism>
<sequence>MQFNRQADGTMEPLPKPSVDTGMGLERIAAVLQHVQLQL</sequence>
<dbReference type="GO" id="GO:0005829">
    <property type="term" value="C:cytosol"/>
    <property type="evidence" value="ECO:0007669"/>
    <property type="project" value="TreeGrafter"/>
</dbReference>
<dbReference type="PANTHER" id="PTHR11777">
    <property type="entry name" value="ALANYL-TRNA SYNTHETASE"/>
    <property type="match status" value="1"/>
</dbReference>
<feature type="domain" description="Alanyl-tRNA synthetase class IIc N-terminal" evidence="2">
    <location>
        <begin position="1"/>
        <end position="36"/>
    </location>
</feature>
<proteinExistence type="predicted"/>
<keyword evidence="3" id="KW-0436">Ligase</keyword>
<protein>
    <submittedName>
        <fullName evidence="3">Alanine--tRNA ligase</fullName>
        <ecNumber evidence="3">6.1.1.7</ecNumber>
    </submittedName>
</protein>
<name>A0A485BWQ6_RAOPL</name>
<reference evidence="3 4" key="1">
    <citation type="submission" date="2019-03" db="EMBL/GenBank/DDBJ databases">
        <authorList>
            <consortium name="Pathogen Informatics"/>
        </authorList>
    </citation>
    <scope>NUCLEOTIDE SEQUENCE [LARGE SCALE GENOMIC DNA]</scope>
    <source>
        <strain evidence="3 4">NCTC12998</strain>
    </source>
</reference>
<dbReference type="AlphaFoldDB" id="A0A485BWQ6"/>
<dbReference type="Pfam" id="PF01411">
    <property type="entry name" value="tRNA-synt_2c"/>
    <property type="match status" value="1"/>
</dbReference>
<dbReference type="SUPFAM" id="SSF55681">
    <property type="entry name" value="Class II aaRS and biotin synthetases"/>
    <property type="match status" value="1"/>
</dbReference>
<dbReference type="EC" id="6.1.1.7" evidence="3"/>
<dbReference type="GO" id="GO:0004813">
    <property type="term" value="F:alanine-tRNA ligase activity"/>
    <property type="evidence" value="ECO:0007669"/>
    <property type="project" value="UniProtKB-EC"/>
</dbReference>
<dbReference type="Proteomes" id="UP000345637">
    <property type="component" value="Unassembled WGS sequence"/>
</dbReference>
<dbReference type="InterPro" id="IPR050058">
    <property type="entry name" value="Ala-tRNA_ligase"/>
</dbReference>
<dbReference type="Gene3D" id="3.30.930.10">
    <property type="entry name" value="Bira Bifunctional Protein, Domain 2"/>
    <property type="match status" value="1"/>
</dbReference>
<dbReference type="GO" id="GO:0045892">
    <property type="term" value="P:negative regulation of DNA-templated transcription"/>
    <property type="evidence" value="ECO:0007669"/>
    <property type="project" value="TreeGrafter"/>
</dbReference>
<dbReference type="EMBL" id="CAADJE010000025">
    <property type="protein sequence ID" value="VFS76913.1"/>
    <property type="molecule type" value="Genomic_DNA"/>
</dbReference>
<dbReference type="GO" id="GO:0002161">
    <property type="term" value="F:aminoacyl-tRNA deacylase activity"/>
    <property type="evidence" value="ECO:0007669"/>
    <property type="project" value="TreeGrafter"/>
</dbReference>
<accession>A0A485BWQ6</accession>
<dbReference type="GO" id="GO:0006419">
    <property type="term" value="P:alanyl-tRNA aminoacylation"/>
    <property type="evidence" value="ECO:0007669"/>
    <property type="project" value="InterPro"/>
</dbReference>
<feature type="region of interest" description="Disordered" evidence="1">
    <location>
        <begin position="1"/>
        <end position="20"/>
    </location>
</feature>
<dbReference type="InterPro" id="IPR018164">
    <property type="entry name" value="Ala-tRNA-synth_IIc_N"/>
</dbReference>
<dbReference type="PANTHER" id="PTHR11777:SF9">
    <property type="entry name" value="ALANINE--TRNA LIGASE, CYTOPLASMIC"/>
    <property type="match status" value="1"/>
</dbReference>
<evidence type="ECO:0000313" key="4">
    <source>
        <dbReference type="Proteomes" id="UP000345637"/>
    </source>
</evidence>